<gene>
    <name evidence="3" type="ORF">HNR75_001469</name>
</gene>
<evidence type="ECO:0000256" key="1">
    <source>
        <dbReference type="ARBA" id="ARBA00008027"/>
    </source>
</evidence>
<organism evidence="3 4">
    <name type="scientific">Tolumonas osonensis</name>
    <dbReference type="NCBI Taxonomy" id="675874"/>
    <lineage>
        <taxon>Bacteria</taxon>
        <taxon>Pseudomonadati</taxon>
        <taxon>Pseudomonadota</taxon>
        <taxon>Gammaproteobacteria</taxon>
        <taxon>Aeromonadales</taxon>
        <taxon>Aeromonadaceae</taxon>
        <taxon>Tolumonas</taxon>
    </lineage>
</organism>
<keyword evidence="2" id="KW-0535">Nitrogen fixation</keyword>
<dbReference type="RefSeq" id="WP_188026334.1">
    <property type="nucleotide sequence ID" value="NZ_JACHGR010000004.1"/>
</dbReference>
<evidence type="ECO:0000313" key="4">
    <source>
        <dbReference type="Proteomes" id="UP000585721"/>
    </source>
</evidence>
<protein>
    <submittedName>
        <fullName evidence="3">Nitrogen fixation protein NifZ</fullName>
    </submittedName>
</protein>
<evidence type="ECO:0000313" key="3">
    <source>
        <dbReference type="EMBL" id="MBB6055563.1"/>
    </source>
</evidence>
<comment type="similarity">
    <text evidence="1">Belongs to the NifZ family.</text>
</comment>
<keyword evidence="4" id="KW-1185">Reference proteome</keyword>
<proteinExistence type="inferred from homology"/>
<dbReference type="InterPro" id="IPR007415">
    <property type="entry name" value="Nitrogenase_MoFe_mat_NifZ"/>
</dbReference>
<dbReference type="Pfam" id="PF04319">
    <property type="entry name" value="NifZ"/>
    <property type="match status" value="1"/>
</dbReference>
<evidence type="ECO:0000256" key="2">
    <source>
        <dbReference type="ARBA" id="ARBA00023231"/>
    </source>
</evidence>
<dbReference type="AlphaFoldDB" id="A0A841GPU7"/>
<accession>A0A841GPU7</accession>
<dbReference type="GO" id="GO:0009399">
    <property type="term" value="P:nitrogen fixation"/>
    <property type="evidence" value="ECO:0007669"/>
    <property type="project" value="InterPro"/>
</dbReference>
<reference evidence="3 4" key="1">
    <citation type="submission" date="2020-08" db="EMBL/GenBank/DDBJ databases">
        <title>Genomic Encyclopedia of Type Strains, Phase IV (KMG-IV): sequencing the most valuable type-strain genomes for metagenomic binning, comparative biology and taxonomic classification.</title>
        <authorList>
            <person name="Goeker M."/>
        </authorList>
    </citation>
    <scope>NUCLEOTIDE SEQUENCE [LARGE SCALE GENOMIC DNA]</scope>
    <source>
        <strain evidence="3 4">DSM 22975</strain>
    </source>
</reference>
<dbReference type="Proteomes" id="UP000585721">
    <property type="component" value="Unassembled WGS sequence"/>
</dbReference>
<name>A0A841GPU7_9GAMM</name>
<sequence length="154" mass="17483">MKPEYDYGEVVRVVRNIRDDGTFPGKQRGDLIVRKGSTGYVRDVGVFLQDQLIYQVHFIDEDLIVGCRSQELIPADEPWIESEFEFGDWIRAANHLAIKGEVIAEAGSEGQVMSVRRDLDPILYEVLFRDRMLLVPASAICWPPETEPAEEVAC</sequence>
<dbReference type="EMBL" id="JACHGR010000004">
    <property type="protein sequence ID" value="MBB6055563.1"/>
    <property type="molecule type" value="Genomic_DNA"/>
</dbReference>
<comment type="caution">
    <text evidence="3">The sequence shown here is derived from an EMBL/GenBank/DDBJ whole genome shotgun (WGS) entry which is preliminary data.</text>
</comment>